<dbReference type="Proteomes" id="UP000669060">
    <property type="component" value="Unassembled WGS sequence"/>
</dbReference>
<keyword evidence="13" id="KW-1185">Reference proteome</keyword>
<dbReference type="EC" id="1.13.12.3" evidence="4"/>
<dbReference type="InterPro" id="IPR036188">
    <property type="entry name" value="FAD/NAD-bd_sf"/>
</dbReference>
<dbReference type="InterPro" id="IPR002937">
    <property type="entry name" value="Amino_oxidase"/>
</dbReference>
<evidence type="ECO:0000256" key="4">
    <source>
        <dbReference type="ARBA" id="ARBA00012535"/>
    </source>
</evidence>
<dbReference type="PANTHER" id="PTHR10742">
    <property type="entry name" value="FLAVIN MONOAMINE OXIDASE"/>
    <property type="match status" value="1"/>
</dbReference>
<dbReference type="Gene3D" id="3.50.50.60">
    <property type="entry name" value="FAD/NAD(P)-binding domain"/>
    <property type="match status" value="1"/>
</dbReference>
<proteinExistence type="inferred from homology"/>
<evidence type="ECO:0000256" key="7">
    <source>
        <dbReference type="ARBA" id="ARBA00023070"/>
    </source>
</evidence>
<evidence type="ECO:0000256" key="2">
    <source>
        <dbReference type="ARBA" id="ARBA00004814"/>
    </source>
</evidence>
<protein>
    <recommendedName>
        <fullName evidence="5">Tryptophan 2-monooxygenase</fullName>
        <ecNumber evidence="4">1.13.12.3</ecNumber>
    </recommendedName>
</protein>
<comment type="pathway">
    <text evidence="2">Plant hormone metabolism; auxin biosynthesis.</text>
</comment>
<evidence type="ECO:0000313" key="12">
    <source>
        <dbReference type="EMBL" id="MBO3277804.1"/>
    </source>
</evidence>
<keyword evidence="7" id="KW-0073">Auxin biosynthesis</keyword>
<dbReference type="InterPro" id="IPR001613">
    <property type="entry name" value="Flavin_amine_oxidase"/>
</dbReference>
<dbReference type="InterPro" id="IPR050281">
    <property type="entry name" value="Flavin_monoamine_oxidase"/>
</dbReference>
<evidence type="ECO:0000256" key="1">
    <source>
        <dbReference type="ARBA" id="ARBA00001974"/>
    </source>
</evidence>
<dbReference type="PRINTS" id="PR00757">
    <property type="entry name" value="AMINEOXDASEF"/>
</dbReference>
<comment type="caution">
    <text evidence="12">The sequence shown here is derived from an EMBL/GenBank/DDBJ whole genome shotgun (WGS) entry which is preliminary data.</text>
</comment>
<evidence type="ECO:0000256" key="9">
    <source>
        <dbReference type="SAM" id="MobiDB-lite"/>
    </source>
</evidence>
<reference evidence="12 13" key="1">
    <citation type="submission" date="2020-12" db="EMBL/GenBank/DDBJ databases">
        <title>Pseudomonas schmalbachii sp. nov. isolated from millipede gut.</title>
        <authorList>
            <person name="Shelomi M."/>
        </authorList>
    </citation>
    <scope>NUCLEOTIDE SEQUENCE [LARGE SCALE GENOMIC DNA]</scope>
    <source>
        <strain evidence="12 13">Milli4</strain>
    </source>
</reference>
<evidence type="ECO:0000256" key="5">
    <source>
        <dbReference type="ARBA" id="ARBA00017871"/>
    </source>
</evidence>
<accession>A0ABS3TVU7</accession>
<evidence type="ECO:0000256" key="10">
    <source>
        <dbReference type="SAM" id="SignalP"/>
    </source>
</evidence>
<dbReference type="Pfam" id="PF01593">
    <property type="entry name" value="Amino_oxidase"/>
    <property type="match status" value="1"/>
</dbReference>
<keyword evidence="10" id="KW-0732">Signal</keyword>
<feature type="region of interest" description="Disordered" evidence="9">
    <location>
        <begin position="452"/>
        <end position="493"/>
    </location>
</feature>
<evidence type="ECO:0000259" key="11">
    <source>
        <dbReference type="Pfam" id="PF01593"/>
    </source>
</evidence>
<comment type="similarity">
    <text evidence="3">Belongs to the tryptophan 2-monooxygenase family.</text>
</comment>
<dbReference type="RefSeq" id="WP_208316200.1">
    <property type="nucleotide sequence ID" value="NZ_JAELYA010000010.1"/>
</dbReference>
<comment type="cofactor">
    <cofactor evidence="1">
        <name>FAD</name>
        <dbReference type="ChEBI" id="CHEBI:57692"/>
    </cofactor>
</comment>
<dbReference type="SUPFAM" id="SSF51905">
    <property type="entry name" value="FAD/NAD(P)-binding domain"/>
    <property type="match status" value="1"/>
</dbReference>
<comment type="catalytic activity">
    <reaction evidence="8">
        <text>L-tryptophan + O2 = indole-3-acetamide + CO2 + H2O</text>
        <dbReference type="Rhea" id="RHEA:16165"/>
        <dbReference type="ChEBI" id="CHEBI:15377"/>
        <dbReference type="ChEBI" id="CHEBI:15379"/>
        <dbReference type="ChEBI" id="CHEBI:16031"/>
        <dbReference type="ChEBI" id="CHEBI:16526"/>
        <dbReference type="ChEBI" id="CHEBI:57912"/>
        <dbReference type="EC" id="1.13.12.3"/>
    </reaction>
</comment>
<organism evidence="12 13">
    <name type="scientific">Pseudomonas schmalbachii</name>
    <dbReference type="NCBI Taxonomy" id="2816993"/>
    <lineage>
        <taxon>Bacteria</taxon>
        <taxon>Pseudomonadati</taxon>
        <taxon>Pseudomonadota</taxon>
        <taxon>Gammaproteobacteria</taxon>
        <taxon>Pseudomonadales</taxon>
        <taxon>Pseudomonadaceae</taxon>
        <taxon>Pseudomonas</taxon>
    </lineage>
</organism>
<gene>
    <name evidence="12" type="ORF">JFY56_21530</name>
</gene>
<dbReference type="SUPFAM" id="SSF54373">
    <property type="entry name" value="FAD-linked reductases, C-terminal domain"/>
    <property type="match status" value="1"/>
</dbReference>
<dbReference type="PANTHER" id="PTHR10742:SF410">
    <property type="entry name" value="LYSINE-SPECIFIC HISTONE DEMETHYLASE 2"/>
    <property type="match status" value="1"/>
</dbReference>
<name>A0ABS3TVU7_9PSED</name>
<sequence length="493" mass="53889">MKMGWLRAAALLALGAFSVVALGKDKQPTAIVVGGGLAGLSTAYELQQSGWQVTLLEAKPQIGGRSGLATSEWIGNTRTQPTLNGYLDTFKLKAVPAPDFVRTPSYLIDGVYYSSSDLEKKMPAVAADLKRTEKAIDDLSASIDDPLNPLANKTLFALDQINAARWLDKQNLSPTARMLVNQRIRTRYDEPSRLSLLYLAQQGRVYRNVDDRDLRAARLPGGSQVLAQAFVKQLKTIKTNARVTSITQDKSGVTVKVGATGYSADYVVLAVPLRALGQIQMIPSLAETQQAALKSTNYGWRDQILMKFKRPVWDDKSRLSGEIYSDQGLGMIWVEPALKGGANVLVNLSGDNARVLQAFGDRQIVDQVLIRMNKYYPKMRGAFDGYELRRYSTDVGTGGSYLAYGPGQISRFWRVWEKPVARVVFAGEHTDALYPGTLEGALRSGKRAASQVRDLSAGKTPELEGKSVAAGESKPAAASGDSGEKKSWFRKLF</sequence>
<evidence type="ECO:0000256" key="8">
    <source>
        <dbReference type="ARBA" id="ARBA00047321"/>
    </source>
</evidence>
<dbReference type="EMBL" id="JAELYA010000010">
    <property type="protein sequence ID" value="MBO3277804.1"/>
    <property type="molecule type" value="Genomic_DNA"/>
</dbReference>
<feature type="domain" description="Amine oxidase" evidence="11">
    <location>
        <begin position="37"/>
        <end position="452"/>
    </location>
</feature>
<feature type="chain" id="PRO_5045323615" description="Tryptophan 2-monooxygenase" evidence="10">
    <location>
        <begin position="22"/>
        <end position="493"/>
    </location>
</feature>
<evidence type="ECO:0000313" key="13">
    <source>
        <dbReference type="Proteomes" id="UP000669060"/>
    </source>
</evidence>
<evidence type="ECO:0000256" key="3">
    <source>
        <dbReference type="ARBA" id="ARBA00005833"/>
    </source>
</evidence>
<evidence type="ECO:0000256" key="6">
    <source>
        <dbReference type="ARBA" id="ARBA00023002"/>
    </source>
</evidence>
<keyword evidence="6" id="KW-0560">Oxidoreductase</keyword>
<feature type="signal peptide" evidence="10">
    <location>
        <begin position="1"/>
        <end position="21"/>
    </location>
</feature>